<evidence type="ECO:0000313" key="3">
    <source>
        <dbReference type="Proteomes" id="UP000289954"/>
    </source>
</evidence>
<keyword evidence="3" id="KW-1185">Reference proteome</keyword>
<proteinExistence type="predicted"/>
<name>A0A402DME2_9CELL</name>
<dbReference type="OrthoDB" id="9806388at2"/>
<comment type="caution">
    <text evidence="2">The sequence shown here is derived from an EMBL/GenBank/DDBJ whole genome shotgun (WGS) entry which is preliminary data.</text>
</comment>
<feature type="compositionally biased region" description="Low complexity" evidence="1">
    <location>
        <begin position="82"/>
        <end position="99"/>
    </location>
</feature>
<gene>
    <name evidence="2" type="ORF">CBZ_03420</name>
</gene>
<accession>A0A402DME2</accession>
<organism evidence="2 3">
    <name type="scientific">Cellulomonas biazotea</name>
    <dbReference type="NCBI Taxonomy" id="1709"/>
    <lineage>
        <taxon>Bacteria</taxon>
        <taxon>Bacillati</taxon>
        <taxon>Actinomycetota</taxon>
        <taxon>Actinomycetes</taxon>
        <taxon>Micrococcales</taxon>
        <taxon>Cellulomonadaceae</taxon>
        <taxon>Cellulomonas</taxon>
    </lineage>
</organism>
<feature type="region of interest" description="Disordered" evidence="1">
    <location>
        <begin position="1"/>
        <end position="35"/>
    </location>
</feature>
<evidence type="ECO:0000256" key="1">
    <source>
        <dbReference type="SAM" id="MobiDB-lite"/>
    </source>
</evidence>
<dbReference type="EMBL" id="BIMR01000018">
    <property type="protein sequence ID" value="GCE75286.1"/>
    <property type="molecule type" value="Genomic_DNA"/>
</dbReference>
<sequence length="386" mass="39568">MGQSRTHRPQGGTLDGDRADTGHAGATRGRTDHVVAGPVEAARRAVSRHSVTALQRLAGNRAVSDLLGQDLTPATPVTPGRSPAFGATTAAAPSSTPFGRSPQPARRSGAEVQRFSTTDSTVANVASVFGAAAGTGAASMMGAVTFDSSAFSAAIAKPLAITRTGTDLTVGSQTYSASGTVKASGPKARVGGYEIGFLQTVYASSRNFYYEPTGHAPGFLAQLAPSIFGTRKVVSDTCTTLPVRDGDAGKRPWYGMETVDQFAAADPSTKTSAMDDTPDSTQPWSLGTGANQQNLVRTDGKDQFRSWLAVKDTSSTSAILLNYADWEVDYGTAVTFNAASPGASVVTPTATSGGKVTATGDGSGGKTPLHGDPVANDVATIQDGNW</sequence>
<evidence type="ECO:0000313" key="2">
    <source>
        <dbReference type="EMBL" id="GCE75286.1"/>
    </source>
</evidence>
<dbReference type="Proteomes" id="UP000289954">
    <property type="component" value="Unassembled WGS sequence"/>
</dbReference>
<feature type="region of interest" description="Disordered" evidence="1">
    <location>
        <begin position="268"/>
        <end position="290"/>
    </location>
</feature>
<feature type="region of interest" description="Disordered" evidence="1">
    <location>
        <begin position="345"/>
        <end position="386"/>
    </location>
</feature>
<feature type="region of interest" description="Disordered" evidence="1">
    <location>
        <begin position="70"/>
        <end position="109"/>
    </location>
</feature>
<dbReference type="RefSeq" id="WP_130779912.1">
    <property type="nucleotide sequence ID" value="NZ_BIMR01000018.1"/>
</dbReference>
<protein>
    <submittedName>
        <fullName evidence="2">Uncharacterized protein</fullName>
    </submittedName>
</protein>
<reference evidence="2 3" key="1">
    <citation type="submission" date="2019-01" db="EMBL/GenBank/DDBJ databases">
        <title>Draft genome sequence of Cellulomonas takizawaensis strain TKZ-21.</title>
        <authorList>
            <person name="Yamamura H."/>
            <person name="Hayashi T."/>
            <person name="Hamada M."/>
            <person name="Serisawa Y."/>
            <person name="Matsuyama K."/>
            <person name="Nakagawa Y."/>
            <person name="Otoguro M."/>
            <person name="Yanagida F."/>
            <person name="Hayakawa M."/>
        </authorList>
    </citation>
    <scope>NUCLEOTIDE SEQUENCE [LARGE SCALE GENOMIC DNA]</scope>
    <source>
        <strain evidence="2 3">NBRC12680</strain>
    </source>
</reference>
<dbReference type="AlphaFoldDB" id="A0A402DME2"/>